<dbReference type="Proteomes" id="UP001054252">
    <property type="component" value="Unassembled WGS sequence"/>
</dbReference>
<organism evidence="3 4">
    <name type="scientific">Rubroshorea leprosula</name>
    <dbReference type="NCBI Taxonomy" id="152421"/>
    <lineage>
        <taxon>Eukaryota</taxon>
        <taxon>Viridiplantae</taxon>
        <taxon>Streptophyta</taxon>
        <taxon>Embryophyta</taxon>
        <taxon>Tracheophyta</taxon>
        <taxon>Spermatophyta</taxon>
        <taxon>Magnoliopsida</taxon>
        <taxon>eudicotyledons</taxon>
        <taxon>Gunneridae</taxon>
        <taxon>Pentapetalae</taxon>
        <taxon>rosids</taxon>
        <taxon>malvids</taxon>
        <taxon>Malvales</taxon>
        <taxon>Dipterocarpaceae</taxon>
        <taxon>Rubroshorea</taxon>
    </lineage>
</organism>
<evidence type="ECO:0000313" key="3">
    <source>
        <dbReference type="EMBL" id="GKU90952.1"/>
    </source>
</evidence>
<keyword evidence="4" id="KW-1185">Reference proteome</keyword>
<dbReference type="InterPro" id="IPR000477">
    <property type="entry name" value="RT_dom"/>
</dbReference>
<evidence type="ECO:0000259" key="2">
    <source>
        <dbReference type="PROSITE" id="PS50878"/>
    </source>
</evidence>
<feature type="region of interest" description="Disordered" evidence="1">
    <location>
        <begin position="1004"/>
        <end position="1036"/>
    </location>
</feature>
<dbReference type="SUPFAM" id="SSF56672">
    <property type="entry name" value="DNA/RNA polymerases"/>
    <property type="match status" value="1"/>
</dbReference>
<reference evidence="3 4" key="1">
    <citation type="journal article" date="2021" name="Commun. Biol.">
        <title>The genome of Shorea leprosula (Dipterocarpaceae) highlights the ecological relevance of drought in aseasonal tropical rainforests.</title>
        <authorList>
            <person name="Ng K.K.S."/>
            <person name="Kobayashi M.J."/>
            <person name="Fawcett J.A."/>
            <person name="Hatakeyama M."/>
            <person name="Paape T."/>
            <person name="Ng C.H."/>
            <person name="Ang C.C."/>
            <person name="Tnah L.H."/>
            <person name="Lee C.T."/>
            <person name="Nishiyama T."/>
            <person name="Sese J."/>
            <person name="O'Brien M.J."/>
            <person name="Copetti D."/>
            <person name="Mohd Noor M.I."/>
            <person name="Ong R.C."/>
            <person name="Putra M."/>
            <person name="Sireger I.Z."/>
            <person name="Indrioko S."/>
            <person name="Kosugi Y."/>
            <person name="Izuno A."/>
            <person name="Isagi Y."/>
            <person name="Lee S.L."/>
            <person name="Shimizu K.K."/>
        </authorList>
    </citation>
    <scope>NUCLEOTIDE SEQUENCE [LARGE SCALE GENOMIC DNA]</scope>
    <source>
        <strain evidence="3">214</strain>
    </source>
</reference>
<comment type="caution">
    <text evidence="3">The sequence shown here is derived from an EMBL/GenBank/DDBJ whole genome shotgun (WGS) entry which is preliminary data.</text>
</comment>
<dbReference type="PROSITE" id="PS50878">
    <property type="entry name" value="RT_POL"/>
    <property type="match status" value="1"/>
</dbReference>
<protein>
    <recommendedName>
        <fullName evidence="2">Reverse transcriptase domain-containing protein</fullName>
    </recommendedName>
</protein>
<dbReference type="PANTHER" id="PTHR33116:SF80">
    <property type="entry name" value="REVERSE TRANSCRIPTASE ZINC-BINDING DOMAIN-CONTAINING PROTEIN"/>
    <property type="match status" value="1"/>
</dbReference>
<proteinExistence type="predicted"/>
<feature type="compositionally biased region" description="Low complexity" evidence="1">
    <location>
        <begin position="1011"/>
        <end position="1022"/>
    </location>
</feature>
<dbReference type="PANTHER" id="PTHR33116">
    <property type="entry name" value="REVERSE TRANSCRIPTASE ZINC-BINDING DOMAIN-CONTAINING PROTEIN-RELATED-RELATED"/>
    <property type="match status" value="1"/>
</dbReference>
<sequence length="1036" mass="115394">MALSSLSSPSIPSCPSSLVSSSSLEIASLSRDKIQAEILAITGAASLAQVNSSYPAIPVRVVSPGSPPPMLVSESRPISWAAVTQGSSKPLTFHPPVLEDGKLKVKLPRTVRDERVKLWEDCLIGTFIATVHCEQPIAELKSCKDGHNTFEVLANIDDEKLKALKASFRQLNKNSYGDLHERLIKETKKLHAIQIDLLSNSQEDLVIIEQEQAKRVADLTFAEEAFLKQKSRVHWLKEGDQNTTYFHKILKIRRCKNSIRELHSDDGKVLTQHADIAREAIAFYQKLLGTEDPSCLGGELELLKTLFNFQLPNTMQQALIQPVTAEESIKEFFSTGKLLKEVNSTIISLIPKVSCPSKMGEFRPISCCNLLYKCITKIIANRLKKCLPLFISNNQCAFVEGRLMVENILLAQKLVKDYHKTNMQSRCALKIDLMKAFDSVSWKFILATLEALSFPLVFVNWIKVCITSPMFSIAINGALEGYFPGKKGVRQRDPLSPYLFVICMEVLSRLLNKAAQEGRLPVHPKCSNVGLTHLCFADDLLIFTNGSPKAISVVDSILKEFYSITGLKVNYQKSEIYYCGVQDSIIKNLAATYGFKLGTLSVRYLGVPLITGRLTDAALKPLILKITDIINSWTLRHLSFAGRLQLITSVFQGITNFWCFVFILPKKVIKSVEAICSAFLWKGRATDARGAKVSWEIVCKPKVEGGLGIKPLQAWNKACILRFIWLLFSKDGSIWVAWVQAYLIKGKSFWSLKISGNTSWFWRKILSLKPAARYLIKHMIGNGENTFLWFDFWHPTGPLLEVYGQKIVRDIAIPLQAKLSQVVQVEDSVIWLASPSGSFKTGYTWNHLREKQEKDTYVSECSATYGSNLASWSPRDNDAWTIAVGGCHSNFMSGTGSQVNPEELGEAMQMIQDEMGQVKEQREAMQWMLEDMGRMQASLSQQFAAFSAYGMHPPSATPSLSHTGQAFPPAGTSFPTVGPSFHASGPSFPHAMPMQMLIEPAFPMGQMGRQSGSPGTSSTNPPQDDYGYQSEFDANY</sequence>
<dbReference type="Pfam" id="PF00078">
    <property type="entry name" value="RVT_1"/>
    <property type="match status" value="1"/>
</dbReference>
<gene>
    <name evidence="3" type="ORF">SLEP1_g4891</name>
</gene>
<dbReference type="CDD" id="cd01650">
    <property type="entry name" value="RT_nLTR_like"/>
    <property type="match status" value="1"/>
</dbReference>
<dbReference type="EMBL" id="BPVZ01000004">
    <property type="protein sequence ID" value="GKU90952.1"/>
    <property type="molecule type" value="Genomic_DNA"/>
</dbReference>
<feature type="domain" description="Reverse transcriptase" evidence="2">
    <location>
        <begin position="331"/>
        <end position="609"/>
    </location>
</feature>
<evidence type="ECO:0000313" key="4">
    <source>
        <dbReference type="Proteomes" id="UP001054252"/>
    </source>
</evidence>
<accession>A0AAV5HQ65</accession>
<dbReference type="InterPro" id="IPR043502">
    <property type="entry name" value="DNA/RNA_pol_sf"/>
</dbReference>
<dbReference type="AlphaFoldDB" id="A0AAV5HQ65"/>
<name>A0AAV5HQ65_9ROSI</name>
<evidence type="ECO:0000256" key="1">
    <source>
        <dbReference type="SAM" id="MobiDB-lite"/>
    </source>
</evidence>